<dbReference type="InterPro" id="IPR006553">
    <property type="entry name" value="Leu-rich_rpt_Cys-con_subtyp"/>
</dbReference>
<evidence type="ECO:0000256" key="2">
    <source>
        <dbReference type="SAM" id="MobiDB-lite"/>
    </source>
</evidence>
<dbReference type="AlphaFoldDB" id="A0A9J6BKA1"/>
<dbReference type="PROSITE" id="PS50181">
    <property type="entry name" value="FBOX"/>
    <property type="match status" value="1"/>
</dbReference>
<dbReference type="Gene3D" id="1.20.1280.50">
    <property type="match status" value="1"/>
</dbReference>
<dbReference type="GO" id="GO:0019005">
    <property type="term" value="C:SCF ubiquitin ligase complex"/>
    <property type="evidence" value="ECO:0007669"/>
    <property type="project" value="TreeGrafter"/>
</dbReference>
<feature type="domain" description="F-box" evidence="3">
    <location>
        <begin position="34"/>
        <end position="80"/>
    </location>
</feature>
<dbReference type="EMBL" id="JADBJN010000003">
    <property type="protein sequence ID" value="KAG5670023.1"/>
    <property type="molecule type" value="Genomic_DNA"/>
</dbReference>
<dbReference type="OrthoDB" id="9856535at2759"/>
<dbReference type="InterPro" id="IPR001810">
    <property type="entry name" value="F-box_dom"/>
</dbReference>
<reference evidence="4" key="1">
    <citation type="submission" date="2021-03" db="EMBL/GenBank/DDBJ databases">
        <title>Chromosome level genome of the anhydrobiotic midge Polypedilum vanderplanki.</title>
        <authorList>
            <person name="Yoshida Y."/>
            <person name="Kikawada T."/>
            <person name="Gusev O."/>
        </authorList>
    </citation>
    <scope>NUCLEOTIDE SEQUENCE</scope>
    <source>
        <strain evidence="4">NIAS01</strain>
        <tissue evidence="4">Whole body or cell culture</tissue>
    </source>
</reference>
<feature type="compositionally biased region" description="Acidic residues" evidence="2">
    <location>
        <begin position="286"/>
        <end position="298"/>
    </location>
</feature>
<accession>A0A9J6BKA1</accession>
<dbReference type="SMART" id="SM00256">
    <property type="entry name" value="FBOX"/>
    <property type="match status" value="1"/>
</dbReference>
<dbReference type="InterPro" id="IPR036047">
    <property type="entry name" value="F-box-like_dom_sf"/>
</dbReference>
<comment type="caution">
    <text evidence="4">The sequence shown here is derived from an EMBL/GenBank/DDBJ whole genome shotgun (WGS) entry which is preliminary data.</text>
</comment>
<dbReference type="InterPro" id="IPR032675">
    <property type="entry name" value="LRR_dom_sf"/>
</dbReference>
<sequence length="532" mass="61593">MSESKEVQNRKRKLENEYETEKEEEKVKRILYSKPELLDLADELLMEIAKKLDGESLHNLSLTCSHLKTLVQDKQLWTEAVFTEKDLDIWEILRRLKYLTVGTKYLKIYGDAKKANTETRPLKNRQTFKEIVKRIALRSPLIERLHFHQIWFDWTKDWSITKFPSNLRSLVFTNCYLPKDRNRMNKTFTNIFEHMPQLEELRLEYCNFFEPNDLMPLSKVLGLKVLSLRGCKRFRNCVPYISLSCRFGFKNLEVLDLRETNISDSEMQCLNSLKALKELLLEQPEMDNASDDSDDESEFQPFIRTNNRRSSSRNEEQQPSNGSTNNNSNQEPSSSNQNQQPLSHIPQPSTSRNSHENNDNNDFNNSPSSPESLSDSLPESSSPTEEAPSRTIFIQANITENPNQNARLQVIISDDIPHASRYLTLARNREYRAPLTISDRGMLAFGVPRANLAGNLIFLGNQPNDPNTYLERIVLRNFRNITDVTLSHLQTNAPKLAFLDIRGCSQITREAVESFKITRGSCQLISNFDFEE</sequence>
<dbReference type="PANTHER" id="PTHR13318">
    <property type="entry name" value="PARTNER OF PAIRED, ISOFORM B-RELATED"/>
    <property type="match status" value="1"/>
</dbReference>
<gene>
    <name evidence="4" type="ORF">PVAND_000310</name>
</gene>
<feature type="compositionally biased region" description="Low complexity" evidence="2">
    <location>
        <begin position="360"/>
        <end position="386"/>
    </location>
</feature>
<feature type="compositionally biased region" description="Low complexity" evidence="2">
    <location>
        <begin position="325"/>
        <end position="341"/>
    </location>
</feature>
<dbReference type="PANTHER" id="PTHR13318:SF247">
    <property type="entry name" value="GH16156P"/>
    <property type="match status" value="1"/>
</dbReference>
<feature type="region of interest" description="Disordered" evidence="2">
    <location>
        <begin position="286"/>
        <end position="388"/>
    </location>
</feature>
<evidence type="ECO:0000259" key="3">
    <source>
        <dbReference type="PROSITE" id="PS50181"/>
    </source>
</evidence>
<evidence type="ECO:0000313" key="5">
    <source>
        <dbReference type="Proteomes" id="UP001107558"/>
    </source>
</evidence>
<evidence type="ECO:0000256" key="1">
    <source>
        <dbReference type="ARBA" id="ARBA00022786"/>
    </source>
</evidence>
<feature type="region of interest" description="Disordered" evidence="2">
    <location>
        <begin position="1"/>
        <end position="22"/>
    </location>
</feature>
<dbReference type="Proteomes" id="UP001107558">
    <property type="component" value="Chromosome 3"/>
</dbReference>
<dbReference type="SUPFAM" id="SSF81383">
    <property type="entry name" value="F-box domain"/>
    <property type="match status" value="1"/>
</dbReference>
<dbReference type="Pfam" id="PF00646">
    <property type="entry name" value="F-box"/>
    <property type="match status" value="1"/>
</dbReference>
<organism evidence="4 5">
    <name type="scientific">Polypedilum vanderplanki</name>
    <name type="common">Sleeping chironomid midge</name>
    <dbReference type="NCBI Taxonomy" id="319348"/>
    <lineage>
        <taxon>Eukaryota</taxon>
        <taxon>Metazoa</taxon>
        <taxon>Ecdysozoa</taxon>
        <taxon>Arthropoda</taxon>
        <taxon>Hexapoda</taxon>
        <taxon>Insecta</taxon>
        <taxon>Pterygota</taxon>
        <taxon>Neoptera</taxon>
        <taxon>Endopterygota</taxon>
        <taxon>Diptera</taxon>
        <taxon>Nematocera</taxon>
        <taxon>Chironomoidea</taxon>
        <taxon>Chironomidae</taxon>
        <taxon>Chironominae</taxon>
        <taxon>Polypedilum</taxon>
        <taxon>Polypedilum</taxon>
    </lineage>
</organism>
<name>A0A9J6BKA1_POLVA</name>
<keyword evidence="5" id="KW-1185">Reference proteome</keyword>
<dbReference type="SMART" id="SM00367">
    <property type="entry name" value="LRR_CC"/>
    <property type="match status" value="4"/>
</dbReference>
<keyword evidence="1" id="KW-0833">Ubl conjugation pathway</keyword>
<dbReference type="GO" id="GO:0031146">
    <property type="term" value="P:SCF-dependent proteasomal ubiquitin-dependent protein catabolic process"/>
    <property type="evidence" value="ECO:0007669"/>
    <property type="project" value="TreeGrafter"/>
</dbReference>
<dbReference type="SUPFAM" id="SSF52047">
    <property type="entry name" value="RNI-like"/>
    <property type="match status" value="1"/>
</dbReference>
<protein>
    <recommendedName>
        <fullName evidence="3">F-box domain-containing protein</fullName>
    </recommendedName>
</protein>
<evidence type="ECO:0000313" key="4">
    <source>
        <dbReference type="EMBL" id="KAG5670023.1"/>
    </source>
</evidence>
<dbReference type="Gene3D" id="3.80.10.10">
    <property type="entry name" value="Ribonuclease Inhibitor"/>
    <property type="match status" value="2"/>
</dbReference>
<proteinExistence type="predicted"/>